<evidence type="ECO:0000256" key="2">
    <source>
        <dbReference type="ARBA" id="ARBA00022722"/>
    </source>
</evidence>
<evidence type="ECO:0000313" key="9">
    <source>
        <dbReference type="Proteomes" id="UP000193978"/>
    </source>
</evidence>
<comment type="cofactor">
    <cofactor evidence="7">
        <name>Zn(2+)</name>
        <dbReference type="ChEBI" id="CHEBI:29105"/>
    </cofactor>
    <text evidence="7">Binds 1 zinc ion.</text>
</comment>
<keyword evidence="9" id="KW-1185">Reference proteome</keyword>
<comment type="similarity">
    <text evidence="1 7">Belongs to the endoribonuclease YbeY family.</text>
</comment>
<proteinExistence type="inferred from homology"/>
<dbReference type="InterPro" id="IPR002036">
    <property type="entry name" value="YbeY"/>
</dbReference>
<organism evidence="8 9">
    <name type="scientific">Methylocystis bryophila</name>
    <dbReference type="NCBI Taxonomy" id="655015"/>
    <lineage>
        <taxon>Bacteria</taxon>
        <taxon>Pseudomonadati</taxon>
        <taxon>Pseudomonadota</taxon>
        <taxon>Alphaproteobacteria</taxon>
        <taxon>Hyphomicrobiales</taxon>
        <taxon>Methylocystaceae</taxon>
        <taxon>Methylocystis</taxon>
    </lineage>
</organism>
<sequence length="169" mass="18548">MTDPTVELIVELPAWRTIADLEGLATRAIQASRRESAAKLASGCEVAITFCDDAAIRALNAQWRQRDAATNVLSFPTPGRHEEKLLLGDIVIAHETVAREAAEQGKTIEDHTTHMIVHGFLHLIGYDHETPDEADVMEALERRIAAALGLSDPYEREPGELSEGDVVKE</sequence>
<feature type="binding site" evidence="7">
    <location>
        <position position="118"/>
    </location>
    <ligand>
        <name>Zn(2+)</name>
        <dbReference type="ChEBI" id="CHEBI:29105"/>
        <note>catalytic</note>
    </ligand>
</feature>
<dbReference type="STRING" id="655015.B1812_10170"/>
<keyword evidence="5 7" id="KW-0378">Hydrolase</keyword>
<keyword evidence="7" id="KW-0690">Ribosome biogenesis</keyword>
<dbReference type="GO" id="GO:0005737">
    <property type="term" value="C:cytoplasm"/>
    <property type="evidence" value="ECO:0007669"/>
    <property type="project" value="UniProtKB-SubCell"/>
</dbReference>
<comment type="function">
    <text evidence="7">Single strand-specific metallo-endoribonuclease involved in late-stage 70S ribosome quality control and in maturation of the 3' terminus of the 16S rRNA.</text>
</comment>
<protein>
    <recommendedName>
        <fullName evidence="7">Endoribonuclease YbeY</fullName>
        <ecNumber evidence="7">3.1.-.-</ecNumber>
    </recommendedName>
</protein>
<reference evidence="8 9" key="1">
    <citation type="submission" date="2017-02" db="EMBL/GenBank/DDBJ databases">
        <authorList>
            <person name="Peterson S.W."/>
        </authorList>
    </citation>
    <scope>NUCLEOTIDE SEQUENCE [LARGE SCALE GENOMIC DNA]</scope>
    <source>
        <strain evidence="8 9">S285</strain>
    </source>
</reference>
<dbReference type="PANTHER" id="PTHR46986:SF1">
    <property type="entry name" value="ENDORIBONUCLEASE YBEY, CHLOROPLASTIC"/>
    <property type="match status" value="1"/>
</dbReference>
<dbReference type="OrthoDB" id="9807740at2"/>
<evidence type="ECO:0000256" key="5">
    <source>
        <dbReference type="ARBA" id="ARBA00022801"/>
    </source>
</evidence>
<accession>A0A1W6MUW4</accession>
<dbReference type="KEGG" id="mbry:B1812_10170"/>
<evidence type="ECO:0000313" key="8">
    <source>
        <dbReference type="EMBL" id="ARN81384.1"/>
    </source>
</evidence>
<dbReference type="Pfam" id="PF02130">
    <property type="entry name" value="YbeY"/>
    <property type="match status" value="1"/>
</dbReference>
<gene>
    <name evidence="7" type="primary">ybeY</name>
    <name evidence="8" type="ORF">B1812_10170</name>
</gene>
<name>A0A1W6MUW4_9HYPH</name>
<evidence type="ECO:0000256" key="6">
    <source>
        <dbReference type="ARBA" id="ARBA00022833"/>
    </source>
</evidence>
<dbReference type="AlphaFoldDB" id="A0A1W6MUW4"/>
<dbReference type="Gene3D" id="3.40.390.30">
    <property type="entry name" value="Metalloproteases ('zincins'), catalytic domain"/>
    <property type="match status" value="1"/>
</dbReference>
<keyword evidence="7" id="KW-0698">rRNA processing</keyword>
<comment type="subcellular location">
    <subcellularLocation>
        <location evidence="7">Cytoplasm</location>
    </subcellularLocation>
</comment>
<dbReference type="GO" id="GO:0004521">
    <property type="term" value="F:RNA endonuclease activity"/>
    <property type="evidence" value="ECO:0007669"/>
    <property type="project" value="UniProtKB-UniRule"/>
</dbReference>
<dbReference type="EMBL" id="CP019948">
    <property type="protein sequence ID" value="ARN81384.1"/>
    <property type="molecule type" value="Genomic_DNA"/>
</dbReference>
<dbReference type="NCBIfam" id="TIGR00043">
    <property type="entry name" value="rRNA maturation RNase YbeY"/>
    <property type="match status" value="1"/>
</dbReference>
<dbReference type="GO" id="GO:0006364">
    <property type="term" value="P:rRNA processing"/>
    <property type="evidence" value="ECO:0007669"/>
    <property type="project" value="UniProtKB-UniRule"/>
</dbReference>
<dbReference type="InterPro" id="IPR023091">
    <property type="entry name" value="MetalPrtase_cat_dom_sf_prd"/>
</dbReference>
<dbReference type="PANTHER" id="PTHR46986">
    <property type="entry name" value="ENDORIBONUCLEASE YBEY, CHLOROPLASTIC"/>
    <property type="match status" value="1"/>
</dbReference>
<dbReference type="Proteomes" id="UP000193978">
    <property type="component" value="Chromosome"/>
</dbReference>
<feature type="binding site" evidence="7">
    <location>
        <position position="128"/>
    </location>
    <ligand>
        <name>Zn(2+)</name>
        <dbReference type="ChEBI" id="CHEBI:29105"/>
        <note>catalytic</note>
    </ligand>
</feature>
<dbReference type="EC" id="3.1.-.-" evidence="7"/>
<evidence type="ECO:0000256" key="7">
    <source>
        <dbReference type="HAMAP-Rule" id="MF_00009"/>
    </source>
</evidence>
<dbReference type="PROSITE" id="PS01306">
    <property type="entry name" value="UPF0054"/>
    <property type="match status" value="1"/>
</dbReference>
<feature type="binding site" evidence="7">
    <location>
        <position position="122"/>
    </location>
    <ligand>
        <name>Zn(2+)</name>
        <dbReference type="ChEBI" id="CHEBI:29105"/>
        <note>catalytic</note>
    </ligand>
</feature>
<dbReference type="SUPFAM" id="SSF55486">
    <property type="entry name" value="Metalloproteases ('zincins'), catalytic domain"/>
    <property type="match status" value="1"/>
</dbReference>
<dbReference type="RefSeq" id="WP_085771482.1">
    <property type="nucleotide sequence ID" value="NZ_AP027149.1"/>
</dbReference>
<evidence type="ECO:0000256" key="1">
    <source>
        <dbReference type="ARBA" id="ARBA00010875"/>
    </source>
</evidence>
<evidence type="ECO:0000256" key="3">
    <source>
        <dbReference type="ARBA" id="ARBA00022723"/>
    </source>
</evidence>
<evidence type="ECO:0000256" key="4">
    <source>
        <dbReference type="ARBA" id="ARBA00022759"/>
    </source>
</evidence>
<keyword evidence="3 7" id="KW-0479">Metal-binding</keyword>
<keyword evidence="7" id="KW-0963">Cytoplasm</keyword>
<dbReference type="InterPro" id="IPR020549">
    <property type="entry name" value="YbeY_CS"/>
</dbReference>
<keyword evidence="4 7" id="KW-0255">Endonuclease</keyword>
<keyword evidence="2 7" id="KW-0540">Nuclease</keyword>
<dbReference type="GO" id="GO:0004222">
    <property type="term" value="F:metalloendopeptidase activity"/>
    <property type="evidence" value="ECO:0007669"/>
    <property type="project" value="InterPro"/>
</dbReference>
<dbReference type="GO" id="GO:0008270">
    <property type="term" value="F:zinc ion binding"/>
    <property type="evidence" value="ECO:0007669"/>
    <property type="project" value="UniProtKB-UniRule"/>
</dbReference>
<keyword evidence="6 7" id="KW-0862">Zinc</keyword>
<dbReference type="HAMAP" id="MF_00009">
    <property type="entry name" value="Endoribonucl_YbeY"/>
    <property type="match status" value="1"/>
</dbReference>